<dbReference type="Proteomes" id="UP001162483">
    <property type="component" value="Unassembled WGS sequence"/>
</dbReference>
<name>A0ABN9F830_9NEOB</name>
<proteinExistence type="predicted"/>
<accession>A0ABN9F830</accession>
<organism evidence="1 2">
    <name type="scientific">Staurois parvus</name>
    <dbReference type="NCBI Taxonomy" id="386267"/>
    <lineage>
        <taxon>Eukaryota</taxon>
        <taxon>Metazoa</taxon>
        <taxon>Chordata</taxon>
        <taxon>Craniata</taxon>
        <taxon>Vertebrata</taxon>
        <taxon>Euteleostomi</taxon>
        <taxon>Amphibia</taxon>
        <taxon>Batrachia</taxon>
        <taxon>Anura</taxon>
        <taxon>Neobatrachia</taxon>
        <taxon>Ranoidea</taxon>
        <taxon>Ranidae</taxon>
        <taxon>Staurois</taxon>
    </lineage>
</organism>
<comment type="caution">
    <text evidence="1">The sequence shown here is derived from an EMBL/GenBank/DDBJ whole genome shotgun (WGS) entry which is preliminary data.</text>
</comment>
<keyword evidence="2" id="KW-1185">Reference proteome</keyword>
<gene>
    <name evidence="1" type="ORF">SPARVUS_LOCUS11506475</name>
</gene>
<evidence type="ECO:0000313" key="1">
    <source>
        <dbReference type="EMBL" id="CAI9593200.1"/>
    </source>
</evidence>
<reference evidence="1" key="1">
    <citation type="submission" date="2023-05" db="EMBL/GenBank/DDBJ databases">
        <authorList>
            <person name="Stuckert A."/>
        </authorList>
    </citation>
    <scope>NUCLEOTIDE SEQUENCE</scope>
</reference>
<sequence>MPACCRWGFPFPGTIGYQRVVCGGFPVQVPAGYQRVVGGGFLVQVPMDTSVL</sequence>
<dbReference type="EMBL" id="CATNWA010016498">
    <property type="protein sequence ID" value="CAI9593200.1"/>
    <property type="molecule type" value="Genomic_DNA"/>
</dbReference>
<evidence type="ECO:0000313" key="2">
    <source>
        <dbReference type="Proteomes" id="UP001162483"/>
    </source>
</evidence>
<protein>
    <submittedName>
        <fullName evidence="1">Uncharacterized protein</fullName>
    </submittedName>
</protein>